<reference evidence="4" key="1">
    <citation type="submission" date="2018-09" db="EMBL/GenBank/DDBJ databases">
        <title>Draft Genome Sequence of Mediterraneibacter sp. KCTC 15684.</title>
        <authorList>
            <person name="Kim J.S."/>
            <person name="Han K.I."/>
            <person name="Suh M.K."/>
            <person name="Lee K.C."/>
            <person name="Eom M.K."/>
            <person name="Lee J.H."/>
            <person name="Park S.H."/>
            <person name="Kang S.W."/>
            <person name="Park J.E."/>
            <person name="Oh B.S."/>
            <person name="Yu S.Y."/>
            <person name="Choi S.H."/>
            <person name="Lee D.H."/>
            <person name="Yoon H."/>
            <person name="Kim B."/>
            <person name="Yang S.J."/>
            <person name="Lee J.S."/>
        </authorList>
    </citation>
    <scope>NUCLEOTIDE SEQUENCE [LARGE SCALE GENOMIC DNA]</scope>
    <source>
        <strain evidence="4">KCTC 15684</strain>
    </source>
</reference>
<dbReference type="EMBL" id="BHGK01000001">
    <property type="protein sequence ID" value="GCA66457.1"/>
    <property type="molecule type" value="Genomic_DNA"/>
</dbReference>
<dbReference type="InterPro" id="IPR011067">
    <property type="entry name" value="Plasmid_toxin/cell-grow_inhib"/>
</dbReference>
<dbReference type="Gene3D" id="2.30.30.110">
    <property type="match status" value="1"/>
</dbReference>
<organism evidence="3 4">
    <name type="scientific">Mediterraneibacter butyricigenes</name>
    <dbReference type="NCBI Taxonomy" id="2316025"/>
    <lineage>
        <taxon>Bacteria</taxon>
        <taxon>Bacillati</taxon>
        <taxon>Bacillota</taxon>
        <taxon>Clostridia</taxon>
        <taxon>Lachnospirales</taxon>
        <taxon>Lachnospiraceae</taxon>
        <taxon>Mediterraneibacter</taxon>
    </lineage>
</organism>
<keyword evidence="2" id="KW-1277">Toxin-antitoxin system</keyword>
<dbReference type="RefSeq" id="WP_119297693.1">
    <property type="nucleotide sequence ID" value="NZ_BHGK01000001.1"/>
</dbReference>
<dbReference type="Pfam" id="PF02452">
    <property type="entry name" value="PemK_toxin"/>
    <property type="match status" value="1"/>
</dbReference>
<dbReference type="GO" id="GO:0003677">
    <property type="term" value="F:DNA binding"/>
    <property type="evidence" value="ECO:0007669"/>
    <property type="project" value="InterPro"/>
</dbReference>
<evidence type="ECO:0000256" key="1">
    <source>
        <dbReference type="ARBA" id="ARBA00007521"/>
    </source>
</evidence>
<evidence type="ECO:0000313" key="3">
    <source>
        <dbReference type="EMBL" id="GCA66457.1"/>
    </source>
</evidence>
<dbReference type="InterPro" id="IPR003477">
    <property type="entry name" value="PemK-like"/>
</dbReference>
<dbReference type="SUPFAM" id="SSF50118">
    <property type="entry name" value="Cell growth inhibitor/plasmid maintenance toxic component"/>
    <property type="match status" value="1"/>
</dbReference>
<name>A0A391NZY0_9FIRM</name>
<evidence type="ECO:0000313" key="4">
    <source>
        <dbReference type="Proteomes" id="UP000265643"/>
    </source>
</evidence>
<protein>
    <recommendedName>
        <fullName evidence="5">Growth inhibitor PemK</fullName>
    </recommendedName>
</protein>
<dbReference type="AlphaFoldDB" id="A0A391NZY0"/>
<sequence>MTEALHQGEIIKIEKIRHPVLVVSKNFFNETGEIIGCPIFRAGTQSPLHIRVQTKEVEGYVQCEKLALLDMRQRGFSMIACIKMREIIEITDAIQGIFDYV</sequence>
<gene>
    <name evidence="3" type="ORF">KGMB01110_08930</name>
</gene>
<comment type="similarity">
    <text evidence="1">Belongs to the PemK/MazF family.</text>
</comment>
<keyword evidence="4" id="KW-1185">Reference proteome</keyword>
<dbReference type="Proteomes" id="UP000265643">
    <property type="component" value="Unassembled WGS sequence"/>
</dbReference>
<proteinExistence type="inferred from homology"/>
<comment type="caution">
    <text evidence="3">The sequence shown here is derived from an EMBL/GenBank/DDBJ whole genome shotgun (WGS) entry which is preliminary data.</text>
</comment>
<accession>A0A391NZY0</accession>
<evidence type="ECO:0000256" key="2">
    <source>
        <dbReference type="ARBA" id="ARBA00022649"/>
    </source>
</evidence>
<evidence type="ECO:0008006" key="5">
    <source>
        <dbReference type="Google" id="ProtNLM"/>
    </source>
</evidence>